<dbReference type="PATRIC" id="fig|217031.6.peg.2345"/>
<dbReference type="EMBL" id="LDJR01000046">
    <property type="protein sequence ID" value="OAK71265.1"/>
    <property type="molecule type" value="Genomic_DNA"/>
</dbReference>
<feature type="signal peptide" evidence="6">
    <location>
        <begin position="1"/>
        <end position="22"/>
    </location>
</feature>
<dbReference type="InterPro" id="IPR006059">
    <property type="entry name" value="SBP"/>
</dbReference>
<dbReference type="PANTHER" id="PTHR43649">
    <property type="entry name" value="ARABINOSE-BINDING PROTEIN-RELATED"/>
    <property type="match status" value="1"/>
</dbReference>
<feature type="chain" id="PRO_5039387273" evidence="6">
    <location>
        <begin position="23"/>
        <end position="508"/>
    </location>
</feature>
<gene>
    <name evidence="7" type="ORF">ABB05_11000</name>
</gene>
<proteinExistence type="predicted"/>
<keyword evidence="3" id="KW-0472">Membrane</keyword>
<sequence length="508" mass="56754">MKKGFILLSVLFIMLLAACSGGGEKTATKKEENEGKNIGAGGPTKVHIMSHFFSATPPSKDSPIKEEIEKATNTKLEIDWVSANNYGDRFNVTLASGELPDLMLVPDPFSPVFRQAVDQGAFWDVSPYIDDYPNIKNGIEEIAWDLTKMNGANYVIPRPRPAEGETFFIIRQDWLDNVGMEVPTNTDELYEVMKAFKEKDPDKNGQDDTFGFIGEIGDENMGAMGNFEGIFTGVNGEWKEENGELTHTVFLPETRDALEYLANAYKDGLLAEDFASLQNSQAKDMFKAGNAGIINEKAGALQDYYEQIIQIEPELEFTDLLPITNINGFNPQGPGFAGGNAIPKSVPEEKMKEILAMIDRWMEDDVFILHKQGIEGVHHKVEGDEVVIDTEKMEKDAVGDFNQIVYVSDPYASSTKPTFPEDAQKLYEEIQDERAKTSVPNIGTGLYSEIGNTYLPEFRKKVQDLKTKIILGKEPITAWDDLVEKLKDDGDMKTLTEEINESYQTRES</sequence>
<reference evidence="7 8" key="1">
    <citation type="submission" date="2015-05" db="EMBL/GenBank/DDBJ databases">
        <title>Comparison of genome.</title>
        <authorList>
            <person name="Zheng Z."/>
            <person name="Sun M."/>
        </authorList>
    </citation>
    <scope>NUCLEOTIDE SEQUENCE [LARGE SCALE GENOMIC DNA]</scope>
    <source>
        <strain evidence="7 8">G25-74</strain>
    </source>
</reference>
<dbReference type="RefSeq" id="WP_238456141.1">
    <property type="nucleotide sequence ID" value="NZ_LDJR01000046.1"/>
</dbReference>
<dbReference type="Pfam" id="PF13416">
    <property type="entry name" value="SBP_bac_8"/>
    <property type="match status" value="1"/>
</dbReference>
<keyword evidence="8" id="KW-1185">Reference proteome</keyword>
<evidence type="ECO:0000313" key="8">
    <source>
        <dbReference type="Proteomes" id="UP000077881"/>
    </source>
</evidence>
<dbReference type="PROSITE" id="PS51257">
    <property type="entry name" value="PROKAR_LIPOPROTEIN"/>
    <property type="match status" value="1"/>
</dbReference>
<keyword evidence="4" id="KW-0564">Palmitate</keyword>
<protein>
    <submittedName>
        <fullName evidence="7">Uncharacterized protein</fullName>
    </submittedName>
</protein>
<dbReference type="SUPFAM" id="SSF53850">
    <property type="entry name" value="Periplasmic binding protein-like II"/>
    <property type="match status" value="1"/>
</dbReference>
<organism evidence="7 8">
    <name type="scientific">Lederbergia galactosidilytica</name>
    <dbReference type="NCBI Taxonomy" id="217031"/>
    <lineage>
        <taxon>Bacteria</taxon>
        <taxon>Bacillati</taxon>
        <taxon>Bacillota</taxon>
        <taxon>Bacilli</taxon>
        <taxon>Bacillales</taxon>
        <taxon>Bacillaceae</taxon>
        <taxon>Lederbergia</taxon>
    </lineage>
</organism>
<accession>A0A177ZTP3</accession>
<dbReference type="InterPro" id="IPR050490">
    <property type="entry name" value="Bact_solute-bd_prot1"/>
</dbReference>
<evidence type="ECO:0000256" key="4">
    <source>
        <dbReference type="ARBA" id="ARBA00023139"/>
    </source>
</evidence>
<dbReference type="PANTHER" id="PTHR43649:SF33">
    <property type="entry name" value="POLYGALACTURONAN_RHAMNOGALACTURONAN-BINDING PROTEIN YTCQ"/>
    <property type="match status" value="1"/>
</dbReference>
<evidence type="ECO:0000256" key="1">
    <source>
        <dbReference type="ARBA" id="ARBA00022475"/>
    </source>
</evidence>
<name>A0A177ZTP3_9BACI</name>
<evidence type="ECO:0000256" key="3">
    <source>
        <dbReference type="ARBA" id="ARBA00023136"/>
    </source>
</evidence>
<evidence type="ECO:0000256" key="2">
    <source>
        <dbReference type="ARBA" id="ARBA00022729"/>
    </source>
</evidence>
<dbReference type="STRING" id="217031.ABB05_11000"/>
<evidence type="ECO:0000256" key="6">
    <source>
        <dbReference type="SAM" id="SignalP"/>
    </source>
</evidence>
<comment type="caution">
    <text evidence="7">The sequence shown here is derived from an EMBL/GenBank/DDBJ whole genome shotgun (WGS) entry which is preliminary data.</text>
</comment>
<dbReference type="Proteomes" id="UP000077881">
    <property type="component" value="Unassembled WGS sequence"/>
</dbReference>
<evidence type="ECO:0000256" key="5">
    <source>
        <dbReference type="ARBA" id="ARBA00023288"/>
    </source>
</evidence>
<keyword evidence="1" id="KW-1003">Cell membrane</keyword>
<keyword evidence="5" id="KW-0449">Lipoprotein</keyword>
<dbReference type="Gene3D" id="3.40.190.10">
    <property type="entry name" value="Periplasmic binding protein-like II"/>
    <property type="match status" value="2"/>
</dbReference>
<dbReference type="AlphaFoldDB" id="A0A177ZTP3"/>
<keyword evidence="2 6" id="KW-0732">Signal</keyword>
<evidence type="ECO:0000313" key="7">
    <source>
        <dbReference type="EMBL" id="OAK71265.1"/>
    </source>
</evidence>